<dbReference type="PRINTS" id="PR00455">
    <property type="entry name" value="HTHTETR"/>
</dbReference>
<protein>
    <submittedName>
        <fullName evidence="6">Transcriptional regulator</fullName>
    </submittedName>
</protein>
<gene>
    <name evidence="6" type="ordered locus">SCO1904</name>
    <name evidence="6" type="ORF">SCI7.22c</name>
</gene>
<evidence type="ECO:0000256" key="3">
    <source>
        <dbReference type="ARBA" id="ARBA00023163"/>
    </source>
</evidence>
<dbReference type="Pfam" id="PF21597">
    <property type="entry name" value="TetR_C_43"/>
    <property type="match status" value="1"/>
</dbReference>
<dbReference type="InterPro" id="IPR049445">
    <property type="entry name" value="TetR_SbtR-like_C"/>
</dbReference>
<evidence type="ECO:0000256" key="1">
    <source>
        <dbReference type="ARBA" id="ARBA00023015"/>
    </source>
</evidence>
<evidence type="ECO:0000256" key="4">
    <source>
        <dbReference type="PROSITE-ProRule" id="PRU00335"/>
    </source>
</evidence>
<dbReference type="OrthoDB" id="9795011at2"/>
<reference evidence="6 7" key="2">
    <citation type="journal article" date="2002" name="Nature">
        <title>Complete genome sequence of the model actinomycete Streptomyces coelicolor A3(2).</title>
        <authorList>
            <person name="Bentley S.D."/>
            <person name="Chater K.F."/>
            <person name="Cerdeno-Tarraga A.M."/>
            <person name="Challis G.L."/>
            <person name="Thomson N.R."/>
            <person name="James K.D."/>
            <person name="Harris D.E."/>
            <person name="Quail M.A."/>
            <person name="Kieser H."/>
            <person name="Harper D."/>
            <person name="Bateman A."/>
            <person name="Brown S."/>
            <person name="Chandra G."/>
            <person name="Chen C.W."/>
            <person name="Collins M."/>
            <person name="Cronin A."/>
            <person name="Fraser A."/>
            <person name="Goble A."/>
            <person name="Hidalgo J."/>
            <person name="Hornsby T."/>
            <person name="Howarth S."/>
            <person name="Huang C.H."/>
            <person name="Kieser T."/>
            <person name="Larke L."/>
            <person name="Murphy L."/>
            <person name="Oliver K."/>
            <person name="O'Neil S."/>
            <person name="Rabbinowitsch E."/>
            <person name="Rajandream M.A."/>
            <person name="Rutherford K."/>
            <person name="Rutter S."/>
            <person name="Seeger K."/>
            <person name="Saunders D."/>
            <person name="Sharp S."/>
            <person name="Squares R."/>
            <person name="Squares S."/>
            <person name="Taylor K."/>
            <person name="Warren T."/>
            <person name="Wietzorrek A."/>
            <person name="Woodward J."/>
            <person name="Barrell B.G."/>
            <person name="Parkhill J."/>
            <person name="Hopwood D.A."/>
        </authorList>
    </citation>
    <scope>NUCLEOTIDE SEQUENCE [LARGE SCALE GENOMIC DNA]</scope>
    <source>
        <strain evidence="7">ATCC BAA-471 / A3(2) / M145</strain>
    </source>
</reference>
<dbReference type="KEGG" id="sco:SCO1904"/>
<dbReference type="PIR" id="T36918">
    <property type="entry name" value="T36918"/>
</dbReference>
<dbReference type="eggNOG" id="COG1309">
    <property type="taxonomic scope" value="Bacteria"/>
</dbReference>
<dbReference type="InterPro" id="IPR036271">
    <property type="entry name" value="Tet_transcr_reg_TetR-rel_C_sf"/>
</dbReference>
<dbReference type="PATRIC" id="fig|100226.15.peg.1930"/>
<accession>Q9X9W8</accession>
<dbReference type="Pfam" id="PF00440">
    <property type="entry name" value="TetR_N"/>
    <property type="match status" value="1"/>
</dbReference>
<dbReference type="PROSITE" id="PS50977">
    <property type="entry name" value="HTH_TETR_2"/>
    <property type="match status" value="1"/>
</dbReference>
<dbReference type="GO" id="GO:0000976">
    <property type="term" value="F:transcription cis-regulatory region binding"/>
    <property type="evidence" value="ECO:0000318"/>
    <property type="project" value="GO_Central"/>
</dbReference>
<keyword evidence="1" id="KW-0805">Transcription regulation</keyword>
<dbReference type="Gene3D" id="1.10.357.10">
    <property type="entry name" value="Tetracycline Repressor, domain 2"/>
    <property type="match status" value="1"/>
</dbReference>
<feature type="domain" description="HTH tetR-type" evidence="5">
    <location>
        <begin position="24"/>
        <end position="83"/>
    </location>
</feature>
<dbReference type="Proteomes" id="UP000001973">
    <property type="component" value="Chromosome"/>
</dbReference>
<evidence type="ECO:0000259" key="5">
    <source>
        <dbReference type="PROSITE" id="PS50977"/>
    </source>
</evidence>
<dbReference type="EMBL" id="AL645882">
    <property type="protein sequence ID" value="CAB46405.1"/>
    <property type="molecule type" value="Genomic_DNA"/>
</dbReference>
<dbReference type="InterPro" id="IPR001647">
    <property type="entry name" value="HTH_TetR"/>
</dbReference>
<dbReference type="HOGENOM" id="CLU_069356_17_1_11"/>
<sequence length="202" mass="20941">MPGRLPAVQGGAVAQVRPMRADARRNRERLLAVAAQAFAEHGEGASLDDIARRAGVGVGTLYRHFPTRQALLEAAYLERLEAIAARADVIAAARPPGAALMAWLDELAVGMLQVRGLKALLGTAVTGGGPACGDCVRGAATRLVRAAQEAGALRADVEPVEVLRLLHGVVTAAEAADEVDGTAVRRYLSLLMEGLGQGPGQV</sequence>
<dbReference type="SUPFAM" id="SSF46689">
    <property type="entry name" value="Homeodomain-like"/>
    <property type="match status" value="1"/>
</dbReference>
<evidence type="ECO:0000313" key="7">
    <source>
        <dbReference type="Proteomes" id="UP000001973"/>
    </source>
</evidence>
<dbReference type="InParanoid" id="Q9X9W8"/>
<dbReference type="GO" id="GO:0006355">
    <property type="term" value="P:regulation of DNA-templated transcription"/>
    <property type="evidence" value="ECO:0000318"/>
    <property type="project" value="GO_Central"/>
</dbReference>
<reference evidence="6 7" key="1">
    <citation type="journal article" date="1996" name="Mol. Microbiol.">
        <title>A set of ordered cosmids and a detailed genetic and physical map for the 8 Mb Streptomyces coelicolor A3(2) chromosome.</title>
        <authorList>
            <person name="Redenbach M."/>
            <person name="Kieser H.M."/>
            <person name="Denapaite D."/>
            <person name="Eichner A."/>
            <person name="Cullum J."/>
            <person name="Kinashi H."/>
            <person name="Hopwood D.A."/>
        </authorList>
    </citation>
    <scope>NUCLEOTIDE SEQUENCE [LARGE SCALE GENOMIC DNA]</scope>
    <source>
        <strain evidence="7">ATCC BAA-471 / A3(2) / M145</strain>
    </source>
</reference>
<organism evidence="6 7">
    <name type="scientific">Streptomyces coelicolor (strain ATCC BAA-471 / A3(2) / M145)</name>
    <dbReference type="NCBI Taxonomy" id="100226"/>
    <lineage>
        <taxon>Bacteria</taxon>
        <taxon>Bacillati</taxon>
        <taxon>Actinomycetota</taxon>
        <taxon>Actinomycetes</taxon>
        <taxon>Kitasatosporales</taxon>
        <taxon>Streptomycetaceae</taxon>
        <taxon>Streptomyces</taxon>
        <taxon>Streptomyces albidoflavus group</taxon>
    </lineage>
</organism>
<evidence type="ECO:0000256" key="2">
    <source>
        <dbReference type="ARBA" id="ARBA00023125"/>
    </source>
</evidence>
<keyword evidence="7" id="KW-1185">Reference proteome</keyword>
<dbReference type="GO" id="GO:0003700">
    <property type="term" value="F:DNA-binding transcription factor activity"/>
    <property type="evidence" value="ECO:0000318"/>
    <property type="project" value="GO_Central"/>
</dbReference>
<dbReference type="PANTHER" id="PTHR30055">
    <property type="entry name" value="HTH-TYPE TRANSCRIPTIONAL REGULATOR RUTR"/>
    <property type="match status" value="1"/>
</dbReference>
<proteinExistence type="predicted"/>
<dbReference type="InterPro" id="IPR050109">
    <property type="entry name" value="HTH-type_TetR-like_transc_reg"/>
</dbReference>
<dbReference type="SUPFAM" id="SSF48498">
    <property type="entry name" value="Tetracyclin repressor-like, C-terminal domain"/>
    <property type="match status" value="1"/>
</dbReference>
<dbReference type="PhylomeDB" id="Q9X9W8"/>
<keyword evidence="2 4" id="KW-0238">DNA-binding</keyword>
<dbReference type="AlphaFoldDB" id="Q9X9W8"/>
<name>Q9X9W8_STRCO</name>
<dbReference type="PaxDb" id="100226-SCO1904"/>
<dbReference type="InterPro" id="IPR009057">
    <property type="entry name" value="Homeodomain-like_sf"/>
</dbReference>
<feature type="DNA-binding region" description="H-T-H motif" evidence="4">
    <location>
        <begin position="46"/>
        <end position="65"/>
    </location>
</feature>
<evidence type="ECO:0000313" key="6">
    <source>
        <dbReference type="EMBL" id="CAB46405.1"/>
    </source>
</evidence>
<dbReference type="EMBL" id="AL939110">
    <property type="protein sequence ID" value="CAB46405.1"/>
    <property type="molecule type" value="Genomic_DNA"/>
</dbReference>
<keyword evidence="3" id="KW-0804">Transcription</keyword>
<dbReference type="PANTHER" id="PTHR30055:SF234">
    <property type="entry name" value="HTH-TYPE TRANSCRIPTIONAL REGULATOR BETI"/>
    <property type="match status" value="1"/>
</dbReference>